<dbReference type="Gene3D" id="3.40.50.300">
    <property type="entry name" value="P-loop containing nucleotide triphosphate hydrolases"/>
    <property type="match status" value="1"/>
</dbReference>
<reference evidence="1 2" key="1">
    <citation type="submission" date="2018-05" db="EMBL/GenBank/DDBJ databases">
        <title>Genomic Encyclopedia of Type Strains, Phase IV (KMG-IV): sequencing the most valuable type-strain genomes for metagenomic binning, comparative biology and taxonomic classification.</title>
        <authorList>
            <person name="Goeker M."/>
        </authorList>
    </citation>
    <scope>NUCLEOTIDE SEQUENCE [LARGE SCALE GENOMIC DNA]</scope>
    <source>
        <strain evidence="1 2">DSM 103371</strain>
    </source>
</reference>
<organism evidence="1 2">
    <name type="scientific">Silicimonas algicola</name>
    <dbReference type="NCBI Taxonomy" id="1826607"/>
    <lineage>
        <taxon>Bacteria</taxon>
        <taxon>Pseudomonadati</taxon>
        <taxon>Pseudomonadota</taxon>
        <taxon>Alphaproteobacteria</taxon>
        <taxon>Rhodobacterales</taxon>
        <taxon>Paracoccaceae</taxon>
    </lineage>
</organism>
<dbReference type="OrthoDB" id="7210452at2"/>
<evidence type="ECO:0008006" key="3">
    <source>
        <dbReference type="Google" id="ProtNLM"/>
    </source>
</evidence>
<accession>A0A316G812</accession>
<protein>
    <recommendedName>
        <fullName evidence="3">Sulfotransferase family protein</fullName>
    </recommendedName>
</protein>
<keyword evidence="2" id="KW-1185">Reference proteome</keyword>
<dbReference type="RefSeq" id="WP_109759907.1">
    <property type="nucleotide sequence ID" value="NZ_CP034588.1"/>
</dbReference>
<evidence type="ECO:0000313" key="1">
    <source>
        <dbReference type="EMBL" id="PWK55850.1"/>
    </source>
</evidence>
<gene>
    <name evidence="1" type="ORF">C8D95_106246</name>
</gene>
<dbReference type="EMBL" id="QGGV01000006">
    <property type="protein sequence ID" value="PWK55850.1"/>
    <property type="molecule type" value="Genomic_DNA"/>
</dbReference>
<comment type="caution">
    <text evidence="1">The sequence shown here is derived from an EMBL/GenBank/DDBJ whole genome shotgun (WGS) entry which is preliminary data.</text>
</comment>
<name>A0A316G812_9RHOB</name>
<dbReference type="Proteomes" id="UP000245390">
    <property type="component" value="Unassembled WGS sequence"/>
</dbReference>
<dbReference type="KEGG" id="salo:EF888_15710"/>
<proteinExistence type="predicted"/>
<sequence>MGNKVVVFVVGMHRSGTSALAGALVQSGHAGPLNPLPTSPDNVKGTFEAREVVDLNERLLGLGCRQWFHTRPVADIQDAHETAVAGSVLTAAFPAKPTIIVKDPRTSLHLPFWLSCAEGAGWSARVAIVCRSPADVARSLQARDGLDIEHGVACWLRHMLEAERRSRSVTRAFVAVDRLMEDPVGQLRDLEMQLGIAGDRPTAPDVDASFIESRLMGRTAQLDAPLPFRAEEAHRIFLRMAAGSQRPDDLERLRAIARDLDEATPGIDRRLDEARRQAFRRVHPFLTFLGFRADGMPRPWMRALLFEQGETVRRPFRRAVFKKNGALRPAFHPWVEHVRSRN</sequence>
<dbReference type="InterPro" id="IPR027417">
    <property type="entry name" value="P-loop_NTPase"/>
</dbReference>
<evidence type="ECO:0000313" key="2">
    <source>
        <dbReference type="Proteomes" id="UP000245390"/>
    </source>
</evidence>
<dbReference type="SUPFAM" id="SSF52540">
    <property type="entry name" value="P-loop containing nucleoside triphosphate hydrolases"/>
    <property type="match status" value="1"/>
</dbReference>
<dbReference type="AlphaFoldDB" id="A0A316G812"/>